<proteinExistence type="predicted"/>
<accession>A0A6J7AUV0</accession>
<dbReference type="EMBL" id="CAEZYR010000219">
    <property type="protein sequence ID" value="CAB4775074.1"/>
    <property type="molecule type" value="Genomic_DNA"/>
</dbReference>
<gene>
    <name evidence="1" type="ORF">UFOPK2754_03317</name>
    <name evidence="2" type="ORF">UFOPK3139_03236</name>
    <name evidence="3" type="ORF">UFOPK3543_02112</name>
    <name evidence="4" type="ORF">UFOPK3967_03254</name>
</gene>
<evidence type="ECO:0000313" key="1">
    <source>
        <dbReference type="EMBL" id="CAB4775074.1"/>
    </source>
</evidence>
<evidence type="ECO:0000313" key="2">
    <source>
        <dbReference type="EMBL" id="CAB4836791.1"/>
    </source>
</evidence>
<dbReference type="EMBL" id="CAFABA010000236">
    <property type="protein sequence ID" value="CAB4836791.1"/>
    <property type="molecule type" value="Genomic_DNA"/>
</dbReference>
<dbReference type="AlphaFoldDB" id="A0A6J7AUV0"/>
<evidence type="ECO:0000313" key="3">
    <source>
        <dbReference type="EMBL" id="CAB4921521.1"/>
    </source>
</evidence>
<evidence type="ECO:0000313" key="4">
    <source>
        <dbReference type="EMBL" id="CAB5028644.1"/>
    </source>
</evidence>
<protein>
    <submittedName>
        <fullName evidence="2">Unannotated protein</fullName>
    </submittedName>
</protein>
<name>A0A6J7AUV0_9ZZZZ</name>
<dbReference type="EMBL" id="CAFBOS010000354">
    <property type="protein sequence ID" value="CAB5028644.1"/>
    <property type="molecule type" value="Genomic_DNA"/>
</dbReference>
<reference evidence="2" key="1">
    <citation type="submission" date="2020-05" db="EMBL/GenBank/DDBJ databases">
        <authorList>
            <person name="Chiriac C."/>
            <person name="Salcher M."/>
            <person name="Ghai R."/>
            <person name="Kavagutti S V."/>
        </authorList>
    </citation>
    <scope>NUCLEOTIDE SEQUENCE</scope>
</reference>
<organism evidence="2">
    <name type="scientific">freshwater metagenome</name>
    <dbReference type="NCBI Taxonomy" id="449393"/>
    <lineage>
        <taxon>unclassified sequences</taxon>
        <taxon>metagenomes</taxon>
        <taxon>ecological metagenomes</taxon>
    </lineage>
</organism>
<dbReference type="EMBL" id="CAFBMH010000092">
    <property type="protein sequence ID" value="CAB4921521.1"/>
    <property type="molecule type" value="Genomic_DNA"/>
</dbReference>
<sequence length="373" mass="42047">MPLGPLDEYLAHQTSDTIDHVAPSDRNFYDRYYFNMHSSSDELFVIMGLGQYPNLGVTDAFITVSIGTEQHTVRASRELGHDRMDTAVGPLRVEVLEGLRRLRVVCDENEWGVCADLTFNGTVDALEEPRTFSRQYGRVIQDVTRYAQVGVWEGTITAAGRTFAVTPDRWKGVRDRSWGVRPVGEREAPGIRSRQSRDGYGFRHDWVPMQFDDHMLKVQVDQDADGQRHVEESMRVWNSDLKREIDHLGRPQIDIDYMPGTREMRRATVTVPDPSGEAIVVTNTPLRTLYLAAGSGYVPDSDWGHGMYQGELKVEGLVHDLSDPEVRRRYAILNETLCRFETSTGAIGYGMHENMLVGIHRPSGFGTAATMAP</sequence>